<feature type="transmembrane region" description="Helical" evidence="2">
    <location>
        <begin position="38"/>
        <end position="57"/>
    </location>
</feature>
<feature type="transmembrane region" description="Helical" evidence="2">
    <location>
        <begin position="240"/>
        <end position="260"/>
    </location>
</feature>
<keyword evidence="4" id="KW-1185">Reference proteome</keyword>
<keyword evidence="2" id="KW-0472">Membrane</keyword>
<dbReference type="NCBIfam" id="NF037959">
    <property type="entry name" value="MFS_SpdSyn"/>
    <property type="match status" value="1"/>
</dbReference>
<feature type="transmembrane region" description="Helical" evidence="2">
    <location>
        <begin position="318"/>
        <end position="341"/>
    </location>
</feature>
<feature type="transmembrane region" description="Helical" evidence="2">
    <location>
        <begin position="353"/>
        <end position="376"/>
    </location>
</feature>
<dbReference type="KEGG" id="lrs:PX52LOC_00993"/>
<evidence type="ECO:0000313" key="3">
    <source>
        <dbReference type="EMBL" id="QEL14127.1"/>
    </source>
</evidence>
<feature type="transmembrane region" description="Helical" evidence="2">
    <location>
        <begin position="141"/>
        <end position="161"/>
    </location>
</feature>
<reference evidence="4" key="1">
    <citation type="submission" date="2019-08" db="EMBL/GenBank/DDBJ databases">
        <title>Limnoglobus roseus gen. nov., sp. nov., a novel freshwater planctomycete with a giant genome from the family Gemmataceae.</title>
        <authorList>
            <person name="Kulichevskaya I.S."/>
            <person name="Naumoff D.G."/>
            <person name="Miroshnikov K."/>
            <person name="Ivanova A."/>
            <person name="Philippov D.A."/>
            <person name="Hakobyan A."/>
            <person name="Rijpstra I.C."/>
            <person name="Sinninghe Damste J.S."/>
            <person name="Liesack W."/>
            <person name="Dedysh S.N."/>
        </authorList>
    </citation>
    <scope>NUCLEOTIDE SEQUENCE [LARGE SCALE GENOMIC DNA]</scope>
    <source>
        <strain evidence="4">PX52</strain>
    </source>
</reference>
<keyword evidence="2" id="KW-1133">Transmembrane helix</keyword>
<feature type="transmembrane region" description="Helical" evidence="2">
    <location>
        <begin position="106"/>
        <end position="129"/>
    </location>
</feature>
<dbReference type="RefSeq" id="WP_149109041.1">
    <property type="nucleotide sequence ID" value="NZ_CP042425.1"/>
</dbReference>
<keyword evidence="1" id="KW-0620">Polyamine biosynthesis</keyword>
<dbReference type="AlphaFoldDB" id="A0A5C1A7F0"/>
<gene>
    <name evidence="3" type="ORF">PX52LOC_00993</name>
</gene>
<dbReference type="CDD" id="cd02440">
    <property type="entry name" value="AdoMet_MTases"/>
    <property type="match status" value="1"/>
</dbReference>
<name>A0A5C1A7F0_9BACT</name>
<feature type="transmembrane region" description="Helical" evidence="2">
    <location>
        <begin position="173"/>
        <end position="195"/>
    </location>
</feature>
<dbReference type="OrthoDB" id="9761985at2"/>
<dbReference type="PANTHER" id="PTHR43317">
    <property type="entry name" value="THERMOSPERMINE SYNTHASE ACAULIS5"/>
    <property type="match status" value="1"/>
</dbReference>
<proteinExistence type="predicted"/>
<evidence type="ECO:0000313" key="4">
    <source>
        <dbReference type="Proteomes" id="UP000324974"/>
    </source>
</evidence>
<feature type="transmembrane region" description="Helical" evidence="2">
    <location>
        <begin position="294"/>
        <end position="312"/>
    </location>
</feature>
<feature type="transmembrane region" description="Helical" evidence="2">
    <location>
        <begin position="410"/>
        <end position="431"/>
    </location>
</feature>
<keyword evidence="2" id="KW-0812">Transmembrane</keyword>
<evidence type="ECO:0000256" key="2">
    <source>
        <dbReference type="SAM" id="Phobius"/>
    </source>
</evidence>
<dbReference type="GO" id="GO:0006596">
    <property type="term" value="P:polyamine biosynthetic process"/>
    <property type="evidence" value="ECO:0007669"/>
    <property type="project" value="UniProtKB-KW"/>
</dbReference>
<sequence>MLPTLFALTVFLAAALAFLVEPMIGKQLLPVLGGTPGVWNTCLVFFQVVLLLGYFLSHRLTRLPAKAQLGLHVALLLAAVAVLFLGDRLKPQAGLVPTDSEMPVLAVLAVLAAAVGGPFLVLSMTAPLLQSWYARSGRNPYPLYAASNLGSFAGLLSYPLLIEPLLPLAEQRWLWAVAFGVVVTLIAACGVVSLFSGDASESGVEEGTPSDNAEALRDGSQAFSSTPHSALRTPHSPLRWVALAALPSSLLMSVTTHLTTDIAPVPLLWVVPLALYLLSFVIVFARWSDRARKLVGRLTPMFLCFLAVALLMRANTPIIVVAAIHLATFFLVALLCHGELAANRPPPERLTAFYLWLSVGGVVGGLANTLVAPLLFASLGNLEYPLALILAGLVRPPSDVVKSKLKPMDGVWPFALGIFTAVLVVGVPWVFGPPSTNVGDDMQDRLIRGGLSFGIPAAFAFALVWRPVRFALCLAVLLVVGSFAPNPHGTVLATHRNYFGTLRVTESEDGRFHRIVHGTTLHGQQLWPSAGRPDPATYYHRKGPFGRLMEKMPAANRQRVGVVGLGCGATAAYADAGQAWTFYEIDPAVVRVAEDAKYFTFLSTCPADLNVVLGDARRQLVTAPDGGFDVLVLDAFSSDAVPVHLLTREAFELYLRKLKPNGVLALHVSNRYLDLPPLVGRVLHAIEPGLVVKIDDDQIPTEANKATGQTGSTWVIAARRVEDFGPPDPHWQPLRDTPGPVWTDDFSNLLGVWKAGD</sequence>
<dbReference type="Gene3D" id="3.40.50.150">
    <property type="entry name" value="Vaccinia Virus protein VP39"/>
    <property type="match status" value="1"/>
</dbReference>
<dbReference type="Proteomes" id="UP000324974">
    <property type="component" value="Chromosome"/>
</dbReference>
<dbReference type="InterPro" id="IPR029063">
    <property type="entry name" value="SAM-dependent_MTases_sf"/>
</dbReference>
<feature type="transmembrane region" description="Helical" evidence="2">
    <location>
        <begin position="446"/>
        <end position="465"/>
    </location>
</feature>
<evidence type="ECO:0000256" key="1">
    <source>
        <dbReference type="ARBA" id="ARBA00023115"/>
    </source>
</evidence>
<protein>
    <submittedName>
        <fullName evidence="3">Ferrichrome ABC transporter, permease protein</fullName>
    </submittedName>
</protein>
<dbReference type="EMBL" id="CP042425">
    <property type="protein sequence ID" value="QEL14127.1"/>
    <property type="molecule type" value="Genomic_DNA"/>
</dbReference>
<dbReference type="SUPFAM" id="SSF53335">
    <property type="entry name" value="S-adenosyl-L-methionine-dependent methyltransferases"/>
    <property type="match status" value="1"/>
</dbReference>
<accession>A0A5C1A7F0</accession>
<dbReference type="PANTHER" id="PTHR43317:SF1">
    <property type="entry name" value="THERMOSPERMINE SYNTHASE ACAULIS5"/>
    <property type="match status" value="1"/>
</dbReference>
<feature type="transmembrane region" description="Helical" evidence="2">
    <location>
        <begin position="69"/>
        <end position="86"/>
    </location>
</feature>
<organism evidence="3 4">
    <name type="scientific">Limnoglobus roseus</name>
    <dbReference type="NCBI Taxonomy" id="2598579"/>
    <lineage>
        <taxon>Bacteria</taxon>
        <taxon>Pseudomonadati</taxon>
        <taxon>Planctomycetota</taxon>
        <taxon>Planctomycetia</taxon>
        <taxon>Gemmatales</taxon>
        <taxon>Gemmataceae</taxon>
        <taxon>Limnoglobus</taxon>
    </lineage>
</organism>
<feature type="transmembrane region" description="Helical" evidence="2">
    <location>
        <begin position="266"/>
        <end position="287"/>
    </location>
</feature>